<evidence type="ECO:0000256" key="1">
    <source>
        <dbReference type="ARBA" id="ARBA00022553"/>
    </source>
</evidence>
<feature type="compositionally biased region" description="Basic and acidic residues" evidence="6">
    <location>
        <begin position="237"/>
        <end position="246"/>
    </location>
</feature>
<evidence type="ECO:0000259" key="8">
    <source>
        <dbReference type="PROSITE" id="PS51755"/>
    </source>
</evidence>
<feature type="compositionally biased region" description="Low complexity" evidence="6">
    <location>
        <begin position="226"/>
        <end position="236"/>
    </location>
</feature>
<dbReference type="RefSeq" id="WP_198348523.1">
    <property type="nucleotide sequence ID" value="NZ_JABASV010000001.1"/>
</dbReference>
<dbReference type="EMBL" id="JAWXXT010000001">
    <property type="protein sequence ID" value="MDX5978797.1"/>
    <property type="molecule type" value="Genomic_DNA"/>
</dbReference>
<dbReference type="Pfam" id="PF00072">
    <property type="entry name" value="Response_reg"/>
    <property type="match status" value="1"/>
</dbReference>
<dbReference type="GO" id="GO:0000156">
    <property type="term" value="F:phosphorelay response regulator activity"/>
    <property type="evidence" value="ECO:0007669"/>
    <property type="project" value="TreeGrafter"/>
</dbReference>
<dbReference type="GO" id="GO:0005829">
    <property type="term" value="C:cytosol"/>
    <property type="evidence" value="ECO:0007669"/>
    <property type="project" value="TreeGrafter"/>
</dbReference>
<keyword evidence="3 5" id="KW-0238">DNA-binding</keyword>
<gene>
    <name evidence="9" type="ORF">SIL78_14645</name>
</gene>
<dbReference type="InterPro" id="IPR016032">
    <property type="entry name" value="Sig_transdc_resp-reg_C-effctor"/>
</dbReference>
<keyword evidence="2" id="KW-0902">Two-component regulatory system</keyword>
<dbReference type="InterPro" id="IPR001867">
    <property type="entry name" value="OmpR/PhoB-type_DNA-bd"/>
</dbReference>
<evidence type="ECO:0000256" key="3">
    <source>
        <dbReference type="ARBA" id="ARBA00023125"/>
    </source>
</evidence>
<dbReference type="Pfam" id="PF00486">
    <property type="entry name" value="Trans_reg_C"/>
    <property type="match status" value="1"/>
</dbReference>
<dbReference type="SUPFAM" id="SSF46894">
    <property type="entry name" value="C-terminal effector domain of the bipartite response regulators"/>
    <property type="match status" value="1"/>
</dbReference>
<evidence type="ECO:0000259" key="7">
    <source>
        <dbReference type="PROSITE" id="PS50110"/>
    </source>
</evidence>
<dbReference type="CDD" id="cd00383">
    <property type="entry name" value="trans_reg_C"/>
    <property type="match status" value="1"/>
</dbReference>
<name>A0AAJ2RVP9_9GAMM</name>
<dbReference type="PANTHER" id="PTHR48111">
    <property type="entry name" value="REGULATOR OF RPOS"/>
    <property type="match status" value="1"/>
</dbReference>
<dbReference type="InterPro" id="IPR036388">
    <property type="entry name" value="WH-like_DNA-bd_sf"/>
</dbReference>
<feature type="domain" description="OmpR/PhoB-type" evidence="8">
    <location>
        <begin position="126"/>
        <end position="226"/>
    </location>
</feature>
<dbReference type="GO" id="GO:0000976">
    <property type="term" value="F:transcription cis-regulatory region binding"/>
    <property type="evidence" value="ECO:0007669"/>
    <property type="project" value="TreeGrafter"/>
</dbReference>
<proteinExistence type="predicted"/>
<dbReference type="PANTHER" id="PTHR48111:SF40">
    <property type="entry name" value="PHOSPHATE REGULON TRANSCRIPTIONAL REGULATORY PROTEIN PHOB"/>
    <property type="match status" value="1"/>
</dbReference>
<organism evidence="9 10">
    <name type="scientific">Vreelandella alkaliphila</name>
    <dbReference type="NCBI Taxonomy" id="272774"/>
    <lineage>
        <taxon>Bacteria</taxon>
        <taxon>Pseudomonadati</taxon>
        <taxon>Pseudomonadota</taxon>
        <taxon>Gammaproteobacteria</taxon>
        <taxon>Oceanospirillales</taxon>
        <taxon>Halomonadaceae</taxon>
        <taxon>Vreelandella</taxon>
    </lineage>
</organism>
<evidence type="ECO:0000313" key="9">
    <source>
        <dbReference type="EMBL" id="MDX5978797.1"/>
    </source>
</evidence>
<dbReference type="InterPro" id="IPR039420">
    <property type="entry name" value="WalR-like"/>
</dbReference>
<dbReference type="InterPro" id="IPR001789">
    <property type="entry name" value="Sig_transdc_resp-reg_receiver"/>
</dbReference>
<evidence type="ECO:0000256" key="6">
    <source>
        <dbReference type="SAM" id="MobiDB-lite"/>
    </source>
</evidence>
<evidence type="ECO:0000313" key="10">
    <source>
        <dbReference type="Proteomes" id="UP001276761"/>
    </source>
</evidence>
<dbReference type="PROSITE" id="PS50110">
    <property type="entry name" value="RESPONSE_REGULATORY"/>
    <property type="match status" value="1"/>
</dbReference>
<sequence length="246" mass="27611">MHIGVLEDDLDQQAFIELCLSSSGHQVSLFGRANELRRATQEQSFDFLIIDWRLPDGCGMDVVGHLRQHDGWRGPILFITASQGEDDVVQALEQGADDFLAKPLRPKEFLARVSALGRRAGYDTPRPSATCPTAFTLNTEDHTISIEGRMIDLTEREYRLATLFFSKIGELLSRPHILELVWGIKGDVPTRTVDTHVSRLRRKLELDGRHGLRLRSVYQSGYRMETSSTSPSSIPTKKADPIGRPS</sequence>
<dbReference type="AlphaFoldDB" id="A0AAJ2RVP9"/>
<dbReference type="SUPFAM" id="SSF52172">
    <property type="entry name" value="CheY-like"/>
    <property type="match status" value="1"/>
</dbReference>
<dbReference type="SMART" id="SM00862">
    <property type="entry name" value="Trans_reg_C"/>
    <property type="match status" value="1"/>
</dbReference>
<feature type="modified residue" description="4-aspartylphosphate" evidence="4">
    <location>
        <position position="51"/>
    </location>
</feature>
<dbReference type="Gene3D" id="1.10.10.10">
    <property type="entry name" value="Winged helix-like DNA-binding domain superfamily/Winged helix DNA-binding domain"/>
    <property type="match status" value="1"/>
</dbReference>
<dbReference type="SMART" id="SM00448">
    <property type="entry name" value="REC"/>
    <property type="match status" value="1"/>
</dbReference>
<dbReference type="InterPro" id="IPR011006">
    <property type="entry name" value="CheY-like_superfamily"/>
</dbReference>
<dbReference type="PROSITE" id="PS51755">
    <property type="entry name" value="OMPR_PHOB"/>
    <property type="match status" value="1"/>
</dbReference>
<comment type="caution">
    <text evidence="9">The sequence shown here is derived from an EMBL/GenBank/DDBJ whole genome shotgun (WGS) entry which is preliminary data.</text>
</comment>
<keyword evidence="1 4" id="KW-0597">Phosphoprotein</keyword>
<feature type="region of interest" description="Disordered" evidence="6">
    <location>
        <begin position="220"/>
        <end position="246"/>
    </location>
</feature>
<dbReference type="GeneID" id="303166759"/>
<dbReference type="Gene3D" id="3.40.50.2300">
    <property type="match status" value="1"/>
</dbReference>
<evidence type="ECO:0000256" key="2">
    <source>
        <dbReference type="ARBA" id="ARBA00023012"/>
    </source>
</evidence>
<evidence type="ECO:0000256" key="4">
    <source>
        <dbReference type="PROSITE-ProRule" id="PRU00169"/>
    </source>
</evidence>
<dbReference type="Proteomes" id="UP001276761">
    <property type="component" value="Unassembled WGS sequence"/>
</dbReference>
<feature type="domain" description="Response regulatory" evidence="7">
    <location>
        <begin position="2"/>
        <end position="117"/>
    </location>
</feature>
<accession>A0AAJ2RVP9</accession>
<dbReference type="GO" id="GO:0006355">
    <property type="term" value="P:regulation of DNA-templated transcription"/>
    <property type="evidence" value="ECO:0007669"/>
    <property type="project" value="InterPro"/>
</dbReference>
<feature type="DNA-binding region" description="OmpR/PhoB-type" evidence="5">
    <location>
        <begin position="126"/>
        <end position="226"/>
    </location>
</feature>
<dbReference type="GO" id="GO:0032993">
    <property type="term" value="C:protein-DNA complex"/>
    <property type="evidence" value="ECO:0007669"/>
    <property type="project" value="TreeGrafter"/>
</dbReference>
<reference evidence="9" key="1">
    <citation type="submission" date="2023-11" db="EMBL/GenBank/DDBJ databases">
        <title>MicrobeMod: A computational toolkit for identifying prokaryotic methylation and restriction-modification with nanopore sequencing.</title>
        <authorList>
            <person name="Crits-Christoph A."/>
            <person name="Kang S.C."/>
            <person name="Lee H."/>
            <person name="Ostrov N."/>
        </authorList>
    </citation>
    <scope>NUCLEOTIDE SEQUENCE</scope>
    <source>
        <strain evidence="9">ATCC BAA-953</strain>
    </source>
</reference>
<evidence type="ECO:0000256" key="5">
    <source>
        <dbReference type="PROSITE-ProRule" id="PRU01091"/>
    </source>
</evidence>
<protein>
    <submittedName>
        <fullName evidence="9">Response regulator transcription factor</fullName>
    </submittedName>
</protein>